<organism evidence="3 4">
    <name type="scientific">Streptomyces gamaensis</name>
    <dbReference type="NCBI Taxonomy" id="1763542"/>
    <lineage>
        <taxon>Bacteria</taxon>
        <taxon>Bacillati</taxon>
        <taxon>Actinomycetota</taxon>
        <taxon>Actinomycetes</taxon>
        <taxon>Kitasatosporales</taxon>
        <taxon>Streptomycetaceae</taxon>
        <taxon>Streptomyces</taxon>
    </lineage>
</organism>
<dbReference type="EC" id="3.4.24.-" evidence="3"/>
<dbReference type="PANTHER" id="PTHR21666:SF270">
    <property type="entry name" value="MUREIN HYDROLASE ACTIVATOR ENVC"/>
    <property type="match status" value="1"/>
</dbReference>
<reference evidence="4" key="1">
    <citation type="journal article" date="2019" name="Int. J. Syst. Evol. Microbiol.">
        <title>The Global Catalogue of Microorganisms (GCM) 10K type strain sequencing project: providing services to taxonomists for standard genome sequencing and annotation.</title>
        <authorList>
            <consortium name="The Broad Institute Genomics Platform"/>
            <consortium name="The Broad Institute Genome Sequencing Center for Infectious Disease"/>
            <person name="Wu L."/>
            <person name="Ma J."/>
        </authorList>
    </citation>
    <scope>NUCLEOTIDE SEQUENCE [LARGE SCALE GENOMIC DNA]</scope>
    <source>
        <strain evidence="4">CGMCC 4.7304</strain>
    </source>
</reference>
<dbReference type="Proteomes" id="UP001596083">
    <property type="component" value="Unassembled WGS sequence"/>
</dbReference>
<evidence type="ECO:0000259" key="2">
    <source>
        <dbReference type="Pfam" id="PF01551"/>
    </source>
</evidence>
<dbReference type="InterPro" id="IPR011055">
    <property type="entry name" value="Dup_hybrid_motif"/>
</dbReference>
<feature type="region of interest" description="Disordered" evidence="1">
    <location>
        <begin position="131"/>
        <end position="160"/>
    </location>
</feature>
<dbReference type="EMBL" id="JBHSPB010000034">
    <property type="protein sequence ID" value="MFC5724742.1"/>
    <property type="molecule type" value="Genomic_DNA"/>
</dbReference>
<name>A0ABW0Z9E1_9ACTN</name>
<sequence length="465" mass="48482">MTTTAGYEDTTAHAAATADEFPVVPLVRPYVPQAADAMPEPAVRTDVRVDVRTTAPGTAEPAEPAELAEDPGAPVRGRHRVPKPRGGTMARSGAVLGVGVIAAVGAGGMASAQERPQAPISVPDLVQNLPGVGALIGGDQAEDGTKSQTEQADSRTQSQAQPLTQLGLTAEEVAQGTPNAGEALRARILQQAEYQQSAAEREAREAAHQAAAEEQKQAAEEKAEQAEEEEEAQAEQAEAEREAQAARAEAEREAQAAQAKAQAEAERKAAEAEAQRKAAAEKAEHKAQPTQPEVHKHKQQQKQQPHQPKPQQHASNTAPAPKGTASAPKGATATRTYVLPVRSYTLTAGFGQAGNMWSAHHTGEDFAASPGTPVKAVSGGTITSAGWAGAYGYRVVLTLDDGTQLWFCHLSSMTVTSGKVKAGDVIGRVGATGNVTGPHLHLEVRPGGGTPIDPLPWLRGRGLHP</sequence>
<dbReference type="Gene3D" id="2.70.70.10">
    <property type="entry name" value="Glucose Permease (Domain IIA)"/>
    <property type="match status" value="1"/>
</dbReference>
<accession>A0ABW0Z9E1</accession>
<feature type="region of interest" description="Disordered" evidence="1">
    <location>
        <begin position="196"/>
        <end position="331"/>
    </location>
</feature>
<dbReference type="CDD" id="cd12797">
    <property type="entry name" value="M23_peptidase"/>
    <property type="match status" value="1"/>
</dbReference>
<feature type="compositionally biased region" description="Basic and acidic residues" evidence="1">
    <location>
        <begin position="199"/>
        <end position="225"/>
    </location>
</feature>
<keyword evidence="3" id="KW-0378">Hydrolase</keyword>
<feature type="compositionally biased region" description="Basic and acidic residues" evidence="1">
    <location>
        <begin position="263"/>
        <end position="287"/>
    </location>
</feature>
<gene>
    <name evidence="3" type="ORF">ACFP1Z_31795</name>
</gene>
<feature type="domain" description="M23ase beta-sheet core" evidence="2">
    <location>
        <begin position="360"/>
        <end position="454"/>
    </location>
</feature>
<feature type="compositionally biased region" description="Low complexity" evidence="1">
    <location>
        <begin position="301"/>
        <end position="313"/>
    </location>
</feature>
<dbReference type="Pfam" id="PF01551">
    <property type="entry name" value="Peptidase_M23"/>
    <property type="match status" value="1"/>
</dbReference>
<dbReference type="PANTHER" id="PTHR21666">
    <property type="entry name" value="PEPTIDASE-RELATED"/>
    <property type="match status" value="1"/>
</dbReference>
<dbReference type="RefSeq" id="WP_390321229.1">
    <property type="nucleotide sequence ID" value="NZ_JBHSPB010000034.1"/>
</dbReference>
<feature type="compositionally biased region" description="Low complexity" evidence="1">
    <location>
        <begin position="55"/>
        <end position="74"/>
    </location>
</feature>
<feature type="compositionally biased region" description="Basic and acidic residues" evidence="1">
    <location>
        <begin position="238"/>
        <end position="254"/>
    </location>
</feature>
<comment type="caution">
    <text evidence="3">The sequence shown here is derived from an EMBL/GenBank/DDBJ whole genome shotgun (WGS) entry which is preliminary data.</text>
</comment>
<dbReference type="SUPFAM" id="SSF51261">
    <property type="entry name" value="Duplicated hybrid motif"/>
    <property type="match status" value="1"/>
</dbReference>
<dbReference type="InterPro" id="IPR050570">
    <property type="entry name" value="Cell_wall_metabolism_enzyme"/>
</dbReference>
<evidence type="ECO:0000313" key="3">
    <source>
        <dbReference type="EMBL" id="MFC5724742.1"/>
    </source>
</evidence>
<dbReference type="GO" id="GO:0016787">
    <property type="term" value="F:hydrolase activity"/>
    <property type="evidence" value="ECO:0007669"/>
    <property type="project" value="UniProtKB-KW"/>
</dbReference>
<evidence type="ECO:0000256" key="1">
    <source>
        <dbReference type="SAM" id="MobiDB-lite"/>
    </source>
</evidence>
<proteinExistence type="predicted"/>
<dbReference type="InterPro" id="IPR016047">
    <property type="entry name" value="M23ase_b-sheet_dom"/>
</dbReference>
<protein>
    <submittedName>
        <fullName evidence="3">M23 family metallopeptidase</fullName>
        <ecNumber evidence="3">3.4.24.-</ecNumber>
    </submittedName>
</protein>
<feature type="compositionally biased region" description="Polar residues" evidence="1">
    <location>
        <begin position="146"/>
        <end position="160"/>
    </location>
</feature>
<evidence type="ECO:0000313" key="4">
    <source>
        <dbReference type="Proteomes" id="UP001596083"/>
    </source>
</evidence>
<feature type="region of interest" description="Disordered" evidence="1">
    <location>
        <begin position="444"/>
        <end position="465"/>
    </location>
</feature>
<keyword evidence="4" id="KW-1185">Reference proteome</keyword>
<feature type="region of interest" description="Disordered" evidence="1">
    <location>
        <begin position="55"/>
        <end position="89"/>
    </location>
</feature>